<organism evidence="1 2">
    <name type="scientific">Patella caerulea</name>
    <name type="common">Rayed Mediterranean limpet</name>
    <dbReference type="NCBI Taxonomy" id="87958"/>
    <lineage>
        <taxon>Eukaryota</taxon>
        <taxon>Metazoa</taxon>
        <taxon>Spiralia</taxon>
        <taxon>Lophotrochozoa</taxon>
        <taxon>Mollusca</taxon>
        <taxon>Gastropoda</taxon>
        <taxon>Patellogastropoda</taxon>
        <taxon>Patelloidea</taxon>
        <taxon>Patellidae</taxon>
        <taxon>Patella</taxon>
    </lineage>
</organism>
<reference evidence="1 2" key="1">
    <citation type="submission" date="2024-01" db="EMBL/GenBank/DDBJ databases">
        <title>The genome of the rayed Mediterranean limpet Patella caerulea (Linnaeus, 1758).</title>
        <authorList>
            <person name="Anh-Thu Weber A."/>
            <person name="Halstead-Nussloch G."/>
        </authorList>
    </citation>
    <scope>NUCLEOTIDE SEQUENCE [LARGE SCALE GENOMIC DNA]</scope>
    <source>
        <strain evidence="1">AATW-2023a</strain>
        <tissue evidence="1">Whole specimen</tissue>
    </source>
</reference>
<sequence>MMESPVSTRKRPPTRSPIEMQQDILMAANKNETLKKQRVVQQDIKSMLTKTSYPTEPSPPTVRELFYSEGITEQDDNFEDLLHFPEAIKDIDKSLLADTVSTIASKVADSFRQAPVQNLLRNTISEIVNDSLEKFVSPLKEEVNCLKIELARVTNCLNNKIQMRTDELEQYSRKNCIRINGIEEQNKEDVEKKSLDVLQIVCPNVVSSDIENCHRVGKPERGPRQIILRFNSYKSKRKIFSDMKQHKNLPENVYINEDLTKYRSYIYSLTRKAYKSKSISQCWTRDGKVFVRLNPVSEDELGKVKRILTPLDIPGYAPSEEEIIKYCGESMTPAPE</sequence>
<evidence type="ECO:0000313" key="1">
    <source>
        <dbReference type="EMBL" id="KAK6181803.1"/>
    </source>
</evidence>
<gene>
    <name evidence="1" type="ORF">SNE40_009587</name>
</gene>
<protein>
    <submittedName>
        <fullName evidence="1">Uncharacterized protein</fullName>
    </submittedName>
</protein>
<name>A0AAN8JVR9_PATCE</name>
<dbReference type="EMBL" id="JAZGQO010000007">
    <property type="protein sequence ID" value="KAK6181803.1"/>
    <property type="molecule type" value="Genomic_DNA"/>
</dbReference>
<evidence type="ECO:0000313" key="2">
    <source>
        <dbReference type="Proteomes" id="UP001347796"/>
    </source>
</evidence>
<proteinExistence type="predicted"/>
<dbReference type="AlphaFoldDB" id="A0AAN8JVR9"/>
<dbReference type="Gene3D" id="3.30.70.1820">
    <property type="entry name" value="L1 transposable element, RRM domain"/>
    <property type="match status" value="1"/>
</dbReference>
<accession>A0AAN8JVR9</accession>
<keyword evidence="2" id="KW-1185">Reference proteome</keyword>
<comment type="caution">
    <text evidence="1">The sequence shown here is derived from an EMBL/GenBank/DDBJ whole genome shotgun (WGS) entry which is preliminary data.</text>
</comment>
<dbReference type="Proteomes" id="UP001347796">
    <property type="component" value="Unassembled WGS sequence"/>
</dbReference>